<reference evidence="2" key="3">
    <citation type="journal article" date="2013" name="Nucleic Acids Res.">
        <title>The genome of Anopheles darlingi, the main neotropical malaria vector.</title>
        <authorList>
            <person name="Marinotti O."/>
            <person name="Cerqueira G.C."/>
            <person name="de Almeida L.G."/>
            <person name="Ferro M.I."/>
            <person name="Loreto E.L."/>
            <person name="Zaha A."/>
            <person name="Teixeira S.M."/>
            <person name="Wespiser A.R."/>
            <person name="Almeida E Silva A."/>
            <person name="Schlindwein A.D."/>
            <person name="Pacheco A.C."/>
            <person name="Silva A.L."/>
            <person name="Graveley B.R."/>
            <person name="Walenz B.P."/>
            <person name="Lima Bde A."/>
            <person name="Ribeiro C.A."/>
            <person name="Nunes-Silva C.G."/>
            <person name="de Carvalho C.R."/>
            <person name="Soares C.M."/>
            <person name="de Menezes C.B."/>
            <person name="Matiolli C."/>
            <person name="Caffrey D."/>
            <person name="Araujo D.A."/>
            <person name="de Oliveira D.M."/>
            <person name="Golenbock D."/>
            <person name="Grisard E.C."/>
            <person name="Fantinatti-Garboggini F."/>
            <person name="de Carvalho F.M."/>
            <person name="Barcellos F.G."/>
            <person name="Prosdocimi F."/>
            <person name="May G."/>
            <person name="Azevedo Junior G.M."/>
            <person name="Guimaraes G.M."/>
            <person name="Goldman G.H."/>
            <person name="Padilha I.Q."/>
            <person name="Batista Jda S."/>
            <person name="Ferro J.A."/>
            <person name="Ribeiro J.M."/>
            <person name="Fietto J.L."/>
            <person name="Dabbas K.M."/>
            <person name="Cerdeira L."/>
            <person name="Agnez-Lima L.F."/>
            <person name="Brocchi M."/>
            <person name="de Carvalho M.O."/>
            <person name="Teixeira Mde M."/>
            <person name="Diniz Maia Mde M."/>
            <person name="Goldman M.H."/>
            <person name="Cruz Schneider M.P."/>
            <person name="Felipe M.S."/>
            <person name="Hungria M."/>
            <person name="Nicolas M.F."/>
            <person name="Pereira M."/>
            <person name="Montes M.A."/>
            <person name="Cantao M.E."/>
            <person name="Vincentz M."/>
            <person name="Rafael M.S."/>
            <person name="Silverman N."/>
            <person name="Stoco P.H."/>
            <person name="Souza R.C."/>
            <person name="Vicentini R."/>
            <person name="Gazzinelli R.T."/>
            <person name="Neves Rde O."/>
            <person name="Silva R."/>
            <person name="Astolfi-Filho S."/>
            <person name="Maciel T.E."/>
            <person name="Urmenyi T.P."/>
            <person name="Tadei W.P."/>
            <person name="Camargo E.P."/>
            <person name="de Vasconcelos A.T."/>
        </authorList>
    </citation>
    <scope>NUCLEOTIDE SEQUENCE</scope>
</reference>
<gene>
    <name evidence="2" type="ORF">AND_004102</name>
</gene>
<keyword evidence="4" id="KW-1185">Reference proteome</keyword>
<reference evidence="3" key="4">
    <citation type="submission" date="2015-06" db="UniProtKB">
        <authorList>
            <consortium name="EnsemblMetazoa"/>
        </authorList>
    </citation>
    <scope>IDENTIFICATION</scope>
</reference>
<feature type="compositionally biased region" description="Low complexity" evidence="1">
    <location>
        <begin position="377"/>
        <end position="393"/>
    </location>
</feature>
<feature type="region of interest" description="Disordered" evidence="1">
    <location>
        <begin position="566"/>
        <end position="665"/>
    </location>
</feature>
<dbReference type="OMA" id="FELQMKH"/>
<feature type="region of interest" description="Disordered" evidence="1">
    <location>
        <begin position="877"/>
        <end position="896"/>
    </location>
</feature>
<dbReference type="GO" id="GO:0005819">
    <property type="term" value="C:spindle"/>
    <property type="evidence" value="ECO:0007669"/>
    <property type="project" value="InterPro"/>
</dbReference>
<dbReference type="Proteomes" id="UP000000673">
    <property type="component" value="Unassembled WGS sequence"/>
</dbReference>
<feature type="region of interest" description="Disordered" evidence="1">
    <location>
        <begin position="508"/>
        <end position="542"/>
    </location>
</feature>
<evidence type="ECO:0000313" key="3">
    <source>
        <dbReference type="EnsemblMetazoa" id="ADAC004102-PA"/>
    </source>
</evidence>
<feature type="region of interest" description="Disordered" evidence="1">
    <location>
        <begin position="1"/>
        <end position="237"/>
    </location>
</feature>
<dbReference type="GO" id="GO:0040001">
    <property type="term" value="P:establishment of mitotic spindle localization"/>
    <property type="evidence" value="ECO:0007669"/>
    <property type="project" value="InterPro"/>
</dbReference>
<feature type="compositionally biased region" description="Basic and acidic residues" evidence="1">
    <location>
        <begin position="332"/>
        <end position="347"/>
    </location>
</feature>
<dbReference type="EMBL" id="ADMH02001077">
    <property type="protein sequence ID" value="ETN64162.1"/>
    <property type="molecule type" value="Genomic_DNA"/>
</dbReference>
<dbReference type="eggNOG" id="ENOG502SGXY">
    <property type="taxonomic scope" value="Eukaryota"/>
</dbReference>
<dbReference type="STRING" id="43151.W5JIE8"/>
<reference evidence="2 4" key="1">
    <citation type="journal article" date="2010" name="BMC Genomics">
        <title>Combination of measures distinguishes pre-miRNAs from other stem-loops in the genome of the newly sequenced Anopheles darlingi.</title>
        <authorList>
            <person name="Mendes N.D."/>
            <person name="Freitas A.T."/>
            <person name="Vasconcelos A.T."/>
            <person name="Sagot M.F."/>
        </authorList>
    </citation>
    <scope>NUCLEOTIDE SEQUENCE</scope>
</reference>
<dbReference type="GO" id="GO:0000281">
    <property type="term" value="P:mitotic cytokinesis"/>
    <property type="evidence" value="ECO:0007669"/>
    <property type="project" value="InterPro"/>
</dbReference>
<dbReference type="AlphaFoldDB" id="W5JIE8"/>
<evidence type="ECO:0000313" key="4">
    <source>
        <dbReference type="Proteomes" id="UP000000673"/>
    </source>
</evidence>
<dbReference type="EnsemblMetazoa" id="ADAC004102-RA">
    <property type="protein sequence ID" value="ADAC004102-PA"/>
    <property type="gene ID" value="ADAC004102"/>
</dbReference>
<feature type="compositionally biased region" description="Polar residues" evidence="1">
    <location>
        <begin position="66"/>
        <end position="82"/>
    </location>
</feature>
<dbReference type="VEuPathDB" id="VectorBase:ADAC004102"/>
<feature type="compositionally biased region" description="Polar residues" evidence="1">
    <location>
        <begin position="526"/>
        <end position="542"/>
    </location>
</feature>
<sequence length="1108" mass="119092">MDEEAASALRTTVTKSGRKVKRPLHLASPERSPPEAGHGSPAKSIGRKSRKASVSDDREKGASGTPIKQSVSSDDQTSMVKSSSRKTLTRKTLTAGNSEVKTPKKGNEVPNPDESGVSKSGRKIKVPTKLTDYESSLVGSPRKGGVATTTAEREAGKTPARTARSAKNLVMDSESSANKAVMERPSARKTNVSDSTAAKSIGDLHEQSTTTPTKTRGRRARSVAPIKPIPDESLSEEERLLKQTRTPGRRLLGISMIDIGSTIEPQQTKQRKRATAVMTKEIVNEEPVSKKSLVKESGKKKIVAASLVKDVLSKTSITDSKGESNVITTELREAGAQESDIQKKEAQNDLTITERPTADVQLSNKKKPRGPRAPEIVVSEVSAARSPVSASPEGQGVSRSGRKIKPKKIFGSEDGGADKSIIVSITDLSETPVNSFVTRRNIDDHHHASNAKMVPSVVPIDEPDRAVPLVDATAVSDSIDVPPTSSRSGRVIKAKKFFDDASITEKKKSLAISPARRPKEKDSEATGKTTAKQSPTVAGNSVVETPHTLVSGDIVNVNVPSLDGVDVAEGPLQDDGSSNVIVNDEQTTNKQESISSEILQDDTTTNKQDDAGNDLQKSRGESFNKSIPSENYQDRNEIQDVILPTSQPLSPPVADPDPVEERVQSGPVDTNVVVLQTVDIVKPADDSESAHLDDAIPIEKQTPVVTDGASETSIIVIPDTPAPVEQYGRQLSDTFSPEKPMLPNERIPHIIPEFIITEAPTPGTASRTVAAPRTPDTKTSQANECSPDKPPEVIEIFDSPASTVFCQQMKSGNSTSSTPLILLNAAENQPTSQRKRSMSTSAAEIKKRNVKFHSPANVTVLVDTIDEIMQKNVVRRKRSLSEHAPGAAVGTDDGVKPNKISKIPNFKNIHEKNFKRMESIGDFMKRKEKRAQMILTAASPATKLLAQGVSATTNAKPRAPTDAKHNQVTIEKTQERLFTFKSGGGGTSAAASSMINKVNPPTAGATLFQRRPIARGPAASSLRRPMASNEQRLANRQRLYKRAPVINATSSVVASSETIGASGPSTASLSSTTIPPVDQLRTKQSTILKGVRTNRRFELQMKHRDNLH</sequence>
<feature type="compositionally biased region" description="Polar residues" evidence="1">
    <location>
        <begin position="188"/>
        <end position="198"/>
    </location>
</feature>
<feature type="region of interest" description="Disordered" evidence="1">
    <location>
        <begin position="332"/>
        <end position="412"/>
    </location>
</feature>
<protein>
    <submittedName>
        <fullName evidence="2 3">Uncharacterized protein</fullName>
    </submittedName>
</protein>
<feature type="compositionally biased region" description="Polar residues" evidence="1">
    <location>
        <begin position="90"/>
        <end position="100"/>
    </location>
</feature>
<proteinExistence type="predicted"/>
<dbReference type="GO" id="GO:0005874">
    <property type="term" value="C:microtubule"/>
    <property type="evidence" value="ECO:0007669"/>
    <property type="project" value="InterPro"/>
</dbReference>
<name>W5JIE8_ANODA</name>
<organism evidence="2">
    <name type="scientific">Anopheles darlingi</name>
    <name type="common">Mosquito</name>
    <dbReference type="NCBI Taxonomy" id="43151"/>
    <lineage>
        <taxon>Eukaryota</taxon>
        <taxon>Metazoa</taxon>
        <taxon>Ecdysozoa</taxon>
        <taxon>Arthropoda</taxon>
        <taxon>Hexapoda</taxon>
        <taxon>Insecta</taxon>
        <taxon>Pterygota</taxon>
        <taxon>Neoptera</taxon>
        <taxon>Endopterygota</taxon>
        <taxon>Diptera</taxon>
        <taxon>Nematocera</taxon>
        <taxon>Culicoidea</taxon>
        <taxon>Culicidae</taxon>
        <taxon>Anophelinae</taxon>
        <taxon>Anopheles</taxon>
    </lineage>
</organism>
<feature type="region of interest" description="Disordered" evidence="1">
    <location>
        <begin position="763"/>
        <end position="790"/>
    </location>
</feature>
<evidence type="ECO:0000256" key="1">
    <source>
        <dbReference type="SAM" id="MobiDB-lite"/>
    </source>
</evidence>
<evidence type="ECO:0000313" key="2">
    <source>
        <dbReference type="EMBL" id="ETN64162.1"/>
    </source>
</evidence>
<dbReference type="HOGENOM" id="CLU_282165_0_0_1"/>
<dbReference type="VEuPathDB" id="VectorBase:ADAR2_006368"/>
<feature type="compositionally biased region" description="Polar residues" evidence="1">
    <location>
        <begin position="575"/>
        <end position="606"/>
    </location>
</feature>
<dbReference type="InterPro" id="IPR026756">
    <property type="entry name" value="NuSAP"/>
</dbReference>
<reference evidence="2" key="2">
    <citation type="submission" date="2010-05" db="EMBL/GenBank/DDBJ databases">
        <authorList>
            <person name="Almeida L.G."/>
            <person name="Nicolas M.F."/>
            <person name="Souza R.C."/>
            <person name="Vasconcelos A.T.R."/>
        </authorList>
    </citation>
    <scope>NUCLEOTIDE SEQUENCE</scope>
</reference>
<dbReference type="Pfam" id="PF16006">
    <property type="entry name" value="NUSAP"/>
    <property type="match status" value="1"/>
</dbReference>
<accession>W5JIE8</accession>